<dbReference type="EMBL" id="JAUESC010000003">
    <property type="protein sequence ID" value="KAK0600643.1"/>
    <property type="molecule type" value="Genomic_DNA"/>
</dbReference>
<accession>A0AA39W307</accession>
<evidence type="ECO:0000256" key="2">
    <source>
        <dbReference type="ARBA" id="ARBA00023157"/>
    </source>
</evidence>
<keyword evidence="2" id="KW-1015">Disulfide bond</keyword>
<dbReference type="Pfam" id="PF04043">
    <property type="entry name" value="PMEI"/>
    <property type="match status" value="1"/>
</dbReference>
<protein>
    <recommendedName>
        <fullName evidence="6">Pectinesterase inhibitor domain-containing protein</fullName>
    </recommendedName>
</protein>
<reference evidence="7" key="2">
    <citation type="submission" date="2023-06" db="EMBL/GenBank/DDBJ databases">
        <authorList>
            <person name="Swenson N.G."/>
            <person name="Wegrzyn J.L."/>
            <person name="Mcevoy S.L."/>
        </authorList>
    </citation>
    <scope>NUCLEOTIDE SEQUENCE</scope>
    <source>
        <strain evidence="7">NS2018</strain>
        <tissue evidence="7">Leaf</tissue>
    </source>
</reference>
<gene>
    <name evidence="7" type="ORF">LWI29_017017</name>
</gene>
<feature type="compositionally biased region" description="Basic and acidic residues" evidence="4">
    <location>
        <begin position="174"/>
        <end position="190"/>
    </location>
</feature>
<comment type="similarity">
    <text evidence="3">Belongs to the PMEI family.</text>
</comment>
<evidence type="ECO:0000256" key="5">
    <source>
        <dbReference type="SAM" id="SignalP"/>
    </source>
</evidence>
<dbReference type="InterPro" id="IPR052421">
    <property type="entry name" value="PCW_Enzyme_Inhibitor"/>
</dbReference>
<dbReference type="InterPro" id="IPR006501">
    <property type="entry name" value="Pectinesterase_inhib_dom"/>
</dbReference>
<evidence type="ECO:0000256" key="1">
    <source>
        <dbReference type="ARBA" id="ARBA00022729"/>
    </source>
</evidence>
<keyword evidence="8" id="KW-1185">Reference proteome</keyword>
<evidence type="ECO:0000313" key="8">
    <source>
        <dbReference type="Proteomes" id="UP001168877"/>
    </source>
</evidence>
<evidence type="ECO:0000259" key="6">
    <source>
        <dbReference type="SMART" id="SM00856"/>
    </source>
</evidence>
<feature type="signal peptide" evidence="5">
    <location>
        <begin position="1"/>
        <end position="18"/>
    </location>
</feature>
<dbReference type="NCBIfam" id="TIGR01614">
    <property type="entry name" value="PME_inhib"/>
    <property type="match status" value="1"/>
</dbReference>
<dbReference type="Proteomes" id="UP001168877">
    <property type="component" value="Unassembled WGS sequence"/>
</dbReference>
<dbReference type="SUPFAM" id="SSF101148">
    <property type="entry name" value="Plant invertase/pectin methylesterase inhibitor"/>
    <property type="match status" value="1"/>
</dbReference>
<feature type="compositionally biased region" description="Acidic residues" evidence="4">
    <location>
        <begin position="191"/>
        <end position="202"/>
    </location>
</feature>
<dbReference type="GO" id="GO:0004857">
    <property type="term" value="F:enzyme inhibitor activity"/>
    <property type="evidence" value="ECO:0007669"/>
    <property type="project" value="InterPro"/>
</dbReference>
<evidence type="ECO:0000256" key="4">
    <source>
        <dbReference type="SAM" id="MobiDB-lite"/>
    </source>
</evidence>
<dbReference type="CDD" id="cd14859">
    <property type="entry name" value="PMEI_like"/>
    <property type="match status" value="1"/>
</dbReference>
<keyword evidence="1 5" id="KW-0732">Signal</keyword>
<dbReference type="Gene3D" id="1.20.140.40">
    <property type="entry name" value="Invertase/pectin methylesterase inhibitor family protein"/>
    <property type="match status" value="1"/>
</dbReference>
<dbReference type="SMART" id="SM00856">
    <property type="entry name" value="PMEI"/>
    <property type="match status" value="1"/>
</dbReference>
<dbReference type="AlphaFoldDB" id="A0AA39W307"/>
<reference evidence="7" key="1">
    <citation type="journal article" date="2022" name="Plant J.">
        <title>Strategies of tolerance reflected in two North American maple genomes.</title>
        <authorList>
            <person name="McEvoy S.L."/>
            <person name="Sezen U.U."/>
            <person name="Trouern-Trend A."/>
            <person name="McMahon S.M."/>
            <person name="Schaberg P.G."/>
            <person name="Yang J."/>
            <person name="Wegrzyn J.L."/>
            <person name="Swenson N.G."/>
        </authorList>
    </citation>
    <scope>NUCLEOTIDE SEQUENCE</scope>
    <source>
        <strain evidence="7">NS2018</strain>
    </source>
</reference>
<dbReference type="InterPro" id="IPR035513">
    <property type="entry name" value="Invertase/methylesterase_inhib"/>
</dbReference>
<comment type="caution">
    <text evidence="7">The sequence shown here is derived from an EMBL/GenBank/DDBJ whole genome shotgun (WGS) entry which is preliminary data.</text>
</comment>
<dbReference type="PANTHER" id="PTHR36710">
    <property type="entry name" value="PECTINESTERASE INHIBITOR-LIKE"/>
    <property type="match status" value="1"/>
</dbReference>
<name>A0AA39W307_ACESA</name>
<evidence type="ECO:0000313" key="7">
    <source>
        <dbReference type="EMBL" id="KAK0600643.1"/>
    </source>
</evidence>
<proteinExistence type="inferred from homology"/>
<sequence length="211" mass="23375">MLSIVLHVLFVNQNTATATSNNDEVSLIRKSCNVTHYPDTCLSVLEADSRSRSATDLKSLTRISIDIICEQAIELKSLFIKAKENVTDPRLQSNVRVCIRAFDYCNYDMKTKGIPDFEKGNYFDANRDVGVCVGGASDCSDTGIKLFNREIAESSSSSSPLTNPRIIITTTKETTTKETETTKKETKTTAEGDDDRDNDDEGRDGGRRRKG</sequence>
<evidence type="ECO:0000256" key="3">
    <source>
        <dbReference type="ARBA" id="ARBA00038471"/>
    </source>
</evidence>
<feature type="region of interest" description="Disordered" evidence="4">
    <location>
        <begin position="152"/>
        <end position="211"/>
    </location>
</feature>
<feature type="domain" description="Pectinesterase inhibitor" evidence="6">
    <location>
        <begin position="23"/>
        <end position="161"/>
    </location>
</feature>
<dbReference type="PANTHER" id="PTHR36710:SF18">
    <property type="entry name" value="PECTINESTERASE INHIBITOR 5-RELATED"/>
    <property type="match status" value="1"/>
</dbReference>
<organism evidence="7 8">
    <name type="scientific">Acer saccharum</name>
    <name type="common">Sugar maple</name>
    <dbReference type="NCBI Taxonomy" id="4024"/>
    <lineage>
        <taxon>Eukaryota</taxon>
        <taxon>Viridiplantae</taxon>
        <taxon>Streptophyta</taxon>
        <taxon>Embryophyta</taxon>
        <taxon>Tracheophyta</taxon>
        <taxon>Spermatophyta</taxon>
        <taxon>Magnoliopsida</taxon>
        <taxon>eudicotyledons</taxon>
        <taxon>Gunneridae</taxon>
        <taxon>Pentapetalae</taxon>
        <taxon>rosids</taxon>
        <taxon>malvids</taxon>
        <taxon>Sapindales</taxon>
        <taxon>Sapindaceae</taxon>
        <taxon>Hippocastanoideae</taxon>
        <taxon>Acereae</taxon>
        <taxon>Acer</taxon>
    </lineage>
</organism>
<feature type="chain" id="PRO_5041252914" description="Pectinesterase inhibitor domain-containing protein" evidence="5">
    <location>
        <begin position="19"/>
        <end position="211"/>
    </location>
</feature>